<feature type="modified residue" description="4-aspartylphosphate" evidence="2">
    <location>
        <position position="17"/>
    </location>
</feature>
<gene>
    <name evidence="4" type="ORF">E6K80_01715</name>
</gene>
<comment type="caution">
    <text evidence="4">The sequence shown here is derived from an EMBL/GenBank/DDBJ whole genome shotgun (WGS) entry which is preliminary data.</text>
</comment>
<dbReference type="EMBL" id="VBPA01000036">
    <property type="protein sequence ID" value="TMQ72838.1"/>
    <property type="molecule type" value="Genomic_DNA"/>
</dbReference>
<dbReference type="Proteomes" id="UP000319836">
    <property type="component" value="Unassembled WGS sequence"/>
</dbReference>
<dbReference type="Gene3D" id="3.40.50.2300">
    <property type="match status" value="1"/>
</dbReference>
<evidence type="ECO:0000313" key="5">
    <source>
        <dbReference type="Proteomes" id="UP000319836"/>
    </source>
</evidence>
<organism evidence="4 5">
    <name type="scientific">Eiseniibacteriota bacterium</name>
    <dbReference type="NCBI Taxonomy" id="2212470"/>
    <lineage>
        <taxon>Bacteria</taxon>
        <taxon>Candidatus Eiseniibacteriota</taxon>
    </lineage>
</organism>
<evidence type="ECO:0000313" key="4">
    <source>
        <dbReference type="EMBL" id="TMQ72838.1"/>
    </source>
</evidence>
<keyword evidence="1 2" id="KW-0597">Phosphoprotein</keyword>
<dbReference type="GO" id="GO:0000160">
    <property type="term" value="P:phosphorelay signal transduction system"/>
    <property type="evidence" value="ECO:0007669"/>
    <property type="project" value="InterPro"/>
</dbReference>
<sequence>MAVAAARREKPDLILLDLGLPGGDGYQVLGRLKTLTTTSSTPVIVLSAKDPAVHQERSIAAGADAFIAKPAESAVLIAEIRRLLGDGAQG</sequence>
<dbReference type="InterPro" id="IPR011006">
    <property type="entry name" value="CheY-like_superfamily"/>
</dbReference>
<dbReference type="PANTHER" id="PTHR44591:SF23">
    <property type="entry name" value="CHEY SUBFAMILY"/>
    <property type="match status" value="1"/>
</dbReference>
<proteinExistence type="predicted"/>
<dbReference type="PROSITE" id="PS50110">
    <property type="entry name" value="RESPONSE_REGULATORY"/>
    <property type="match status" value="1"/>
</dbReference>
<dbReference type="InterPro" id="IPR050595">
    <property type="entry name" value="Bact_response_regulator"/>
</dbReference>
<evidence type="ECO:0000256" key="1">
    <source>
        <dbReference type="ARBA" id="ARBA00022553"/>
    </source>
</evidence>
<reference evidence="4 5" key="1">
    <citation type="journal article" date="2019" name="Nat. Microbiol.">
        <title>Mediterranean grassland soil C-N compound turnover is dependent on rainfall and depth, and is mediated by genomically divergent microorganisms.</title>
        <authorList>
            <person name="Diamond S."/>
            <person name="Andeer P.F."/>
            <person name="Li Z."/>
            <person name="Crits-Christoph A."/>
            <person name="Burstein D."/>
            <person name="Anantharaman K."/>
            <person name="Lane K.R."/>
            <person name="Thomas B.C."/>
            <person name="Pan C."/>
            <person name="Northen T.R."/>
            <person name="Banfield J.F."/>
        </authorList>
    </citation>
    <scope>NUCLEOTIDE SEQUENCE [LARGE SCALE GENOMIC DNA]</scope>
    <source>
        <strain evidence="4">WS_10</strain>
    </source>
</reference>
<dbReference type="InterPro" id="IPR001789">
    <property type="entry name" value="Sig_transdc_resp-reg_receiver"/>
</dbReference>
<evidence type="ECO:0000259" key="3">
    <source>
        <dbReference type="PROSITE" id="PS50110"/>
    </source>
</evidence>
<evidence type="ECO:0000256" key="2">
    <source>
        <dbReference type="PROSITE-ProRule" id="PRU00169"/>
    </source>
</evidence>
<accession>A0A538UAB6</accession>
<dbReference type="SUPFAM" id="SSF52172">
    <property type="entry name" value="CheY-like"/>
    <property type="match status" value="1"/>
</dbReference>
<dbReference type="AlphaFoldDB" id="A0A538UAB6"/>
<protein>
    <submittedName>
        <fullName evidence="4">Response regulator</fullName>
    </submittedName>
</protein>
<feature type="domain" description="Response regulatory" evidence="3">
    <location>
        <begin position="1"/>
        <end position="84"/>
    </location>
</feature>
<dbReference type="Pfam" id="PF00072">
    <property type="entry name" value="Response_reg"/>
    <property type="match status" value="1"/>
</dbReference>
<dbReference type="PANTHER" id="PTHR44591">
    <property type="entry name" value="STRESS RESPONSE REGULATOR PROTEIN 1"/>
    <property type="match status" value="1"/>
</dbReference>
<name>A0A538UAB6_UNCEI</name>